<dbReference type="Gene3D" id="3.90.25.10">
    <property type="entry name" value="UDP-galactose 4-epimerase, domain 1"/>
    <property type="match status" value="1"/>
</dbReference>
<accession>C6HZW8</accession>
<dbReference type="InterPro" id="IPR005913">
    <property type="entry name" value="dTDP_dehydrorham_reduct"/>
</dbReference>
<comment type="function">
    <text evidence="6">Catalyzes the reduction of dTDP-6-deoxy-L-lyxo-4-hexulose to yield dTDP-L-rhamnose.</text>
</comment>
<dbReference type="AlphaFoldDB" id="C6HZW8"/>
<keyword evidence="6" id="KW-0560">Oxidoreductase</keyword>
<dbReference type="GO" id="GO:0008831">
    <property type="term" value="F:dTDP-4-dehydrorhamnose reductase activity"/>
    <property type="evidence" value="ECO:0007669"/>
    <property type="project" value="UniProtKB-EC"/>
</dbReference>
<evidence type="ECO:0000256" key="2">
    <source>
        <dbReference type="ARBA" id="ARBA00010944"/>
    </source>
</evidence>
<evidence type="ECO:0000259" key="7">
    <source>
        <dbReference type="Pfam" id="PF04321"/>
    </source>
</evidence>
<keyword evidence="6" id="KW-0521">NADP</keyword>
<dbReference type="NCBIfam" id="TIGR01214">
    <property type="entry name" value="rmlD"/>
    <property type="match status" value="1"/>
</dbReference>
<dbReference type="PANTHER" id="PTHR10491">
    <property type="entry name" value="DTDP-4-DEHYDRORHAMNOSE REDUCTASE"/>
    <property type="match status" value="1"/>
</dbReference>
<evidence type="ECO:0000256" key="1">
    <source>
        <dbReference type="ARBA" id="ARBA00004781"/>
    </source>
</evidence>
<evidence type="ECO:0000256" key="6">
    <source>
        <dbReference type="RuleBase" id="RU364082"/>
    </source>
</evidence>
<evidence type="ECO:0000256" key="3">
    <source>
        <dbReference type="ARBA" id="ARBA00012929"/>
    </source>
</evidence>
<dbReference type="CDD" id="cd05254">
    <property type="entry name" value="dTDP_HR_like_SDR_e"/>
    <property type="match status" value="1"/>
</dbReference>
<evidence type="ECO:0000256" key="4">
    <source>
        <dbReference type="ARBA" id="ARBA00017099"/>
    </source>
</evidence>
<dbReference type="Pfam" id="PF04321">
    <property type="entry name" value="RmlD_sub_bind"/>
    <property type="match status" value="1"/>
</dbReference>
<dbReference type="GO" id="GO:0019305">
    <property type="term" value="P:dTDP-rhamnose biosynthetic process"/>
    <property type="evidence" value="ECO:0007669"/>
    <property type="project" value="UniProtKB-UniPathway"/>
</dbReference>
<evidence type="ECO:0000313" key="8">
    <source>
        <dbReference type="EMBL" id="EES51906.1"/>
    </source>
</evidence>
<sequence>MSTPIAATHMTIGLIGSRGQLGSDLLARAPRSGKHALEIVPLDRPEFDLTHPRSLERIRKARFDLVINTSAYNAVDRAEGEIRECFELNAFLPGELARTCREAGSALFHFSTDYVMSGGINEREQIPYSEESCPRPLSVYGLSKATGERLVLSSWERATVVRTCGLYGGKGSGQKGGNFVTTMLKLARAGRPLRVIDDCHVGPTSTWDLAEVLWRMILEGHPPGLYHLTNAGRTTWYDFAKKIFALTGTEAEVTPVSLREYNPPAPRSPYSVLANDRARQQGLILRDIDSALEDYLLREGLLKGGV</sequence>
<organism evidence="8 9">
    <name type="scientific">Leptospirillum ferrodiazotrophum</name>
    <dbReference type="NCBI Taxonomy" id="412449"/>
    <lineage>
        <taxon>Bacteria</taxon>
        <taxon>Pseudomonadati</taxon>
        <taxon>Nitrospirota</taxon>
        <taxon>Nitrospiria</taxon>
        <taxon>Nitrospirales</taxon>
        <taxon>Nitrospiraceae</taxon>
        <taxon>Leptospirillum</taxon>
    </lineage>
</organism>
<dbReference type="PANTHER" id="PTHR10491:SF4">
    <property type="entry name" value="METHIONINE ADENOSYLTRANSFERASE 2 SUBUNIT BETA"/>
    <property type="match status" value="1"/>
</dbReference>
<dbReference type="Proteomes" id="UP000009374">
    <property type="component" value="Unassembled WGS sequence"/>
</dbReference>
<name>C6HZW8_9BACT</name>
<gene>
    <name evidence="8" type="ORF">UBAL3_95450126</name>
</gene>
<dbReference type="Gene3D" id="3.40.50.720">
    <property type="entry name" value="NAD(P)-binding Rossmann-like Domain"/>
    <property type="match status" value="1"/>
</dbReference>
<feature type="domain" description="RmlD-like substrate binding" evidence="7">
    <location>
        <begin position="10"/>
        <end position="296"/>
    </location>
</feature>
<proteinExistence type="inferred from homology"/>
<dbReference type="InterPro" id="IPR036291">
    <property type="entry name" value="NAD(P)-bd_dom_sf"/>
</dbReference>
<comment type="catalytic activity">
    <reaction evidence="5">
        <text>dTDP-beta-L-rhamnose + NADP(+) = dTDP-4-dehydro-beta-L-rhamnose + NADPH + H(+)</text>
        <dbReference type="Rhea" id="RHEA:21796"/>
        <dbReference type="ChEBI" id="CHEBI:15378"/>
        <dbReference type="ChEBI" id="CHEBI:57510"/>
        <dbReference type="ChEBI" id="CHEBI:57783"/>
        <dbReference type="ChEBI" id="CHEBI:58349"/>
        <dbReference type="ChEBI" id="CHEBI:62830"/>
        <dbReference type="EC" id="1.1.1.133"/>
    </reaction>
</comment>
<dbReference type="UniPathway" id="UPA00124"/>
<evidence type="ECO:0000256" key="5">
    <source>
        <dbReference type="ARBA" id="ARBA00048200"/>
    </source>
</evidence>
<dbReference type="SUPFAM" id="SSF51735">
    <property type="entry name" value="NAD(P)-binding Rossmann-fold domains"/>
    <property type="match status" value="1"/>
</dbReference>
<comment type="similarity">
    <text evidence="2 6">Belongs to the dTDP-4-dehydrorhamnose reductase family.</text>
</comment>
<keyword evidence="9" id="KW-1185">Reference proteome</keyword>
<dbReference type="InterPro" id="IPR029903">
    <property type="entry name" value="RmlD-like-bd"/>
</dbReference>
<dbReference type="EC" id="1.1.1.133" evidence="3 6"/>
<dbReference type="EMBL" id="GG693884">
    <property type="protein sequence ID" value="EES51906.1"/>
    <property type="molecule type" value="Genomic_DNA"/>
</dbReference>
<dbReference type="GO" id="GO:0005829">
    <property type="term" value="C:cytosol"/>
    <property type="evidence" value="ECO:0007669"/>
    <property type="project" value="TreeGrafter"/>
</dbReference>
<protein>
    <recommendedName>
        <fullName evidence="4 6">dTDP-4-dehydrorhamnose reductase</fullName>
        <ecNumber evidence="3 6">1.1.1.133</ecNumber>
    </recommendedName>
</protein>
<comment type="pathway">
    <text evidence="1 6">Carbohydrate biosynthesis; dTDP-L-rhamnose biosynthesis.</text>
</comment>
<reference evidence="8 9" key="1">
    <citation type="journal article" date="2009" name="Appl. Environ. Microbiol.">
        <title>Community genomic and proteomic analyses of chemoautotrophic iron-oxidizing "Leptospirillum rubarum" (Group II) and "Leptospirillum ferrodiazotrophum" (Group III) bacteria in acid mine drainage biofilms.</title>
        <authorList>
            <person name="Goltsman D.S."/>
            <person name="Denef V.J."/>
            <person name="Singer S.W."/>
            <person name="VerBerkmoes N.C."/>
            <person name="Lefsrud M."/>
            <person name="Mueller R.S."/>
            <person name="Dick G.J."/>
            <person name="Sun C.L."/>
            <person name="Wheeler K.E."/>
            <person name="Zemla A."/>
            <person name="Baker B.J."/>
            <person name="Hauser L."/>
            <person name="Land M."/>
            <person name="Shah M.B."/>
            <person name="Thelen M.P."/>
            <person name="Hettich R.L."/>
            <person name="Banfield J.F."/>
        </authorList>
    </citation>
    <scope>NUCLEOTIDE SEQUENCE [LARGE SCALE GENOMIC DNA]</scope>
</reference>
<evidence type="ECO:0000313" key="9">
    <source>
        <dbReference type="Proteomes" id="UP000009374"/>
    </source>
</evidence>